<evidence type="ECO:0000256" key="2">
    <source>
        <dbReference type="ARBA" id="ARBA00004429"/>
    </source>
</evidence>
<keyword evidence="11 12" id="KW-0472">Membrane</keyword>
<keyword evidence="6" id="KW-1003">Cell membrane</keyword>
<gene>
    <name evidence="13" type="ORF">LIP_1406</name>
</gene>
<evidence type="ECO:0000313" key="13">
    <source>
        <dbReference type="EMBL" id="BAS27257.1"/>
    </source>
</evidence>
<evidence type="ECO:0000256" key="3">
    <source>
        <dbReference type="ARBA" id="ARBA00010544"/>
    </source>
</evidence>
<dbReference type="AlphaFoldDB" id="A0A0K2SJS3"/>
<accession>A0A0K2SJS3</accession>
<evidence type="ECO:0000256" key="11">
    <source>
        <dbReference type="ARBA" id="ARBA00023136"/>
    </source>
</evidence>
<evidence type="ECO:0000313" key="14">
    <source>
        <dbReference type="Proteomes" id="UP000065807"/>
    </source>
</evidence>
<evidence type="ECO:0000256" key="10">
    <source>
        <dbReference type="ARBA" id="ARBA00022989"/>
    </source>
</evidence>
<protein>
    <recommendedName>
        <fullName evidence="4">Heme exporter protein B</fullName>
    </recommendedName>
</protein>
<comment type="function">
    <text evidence="1">Required for the export of heme to the periplasm for the biogenesis of c-type cytochromes.</text>
</comment>
<dbReference type="EMBL" id="AP014924">
    <property type="protein sequence ID" value="BAS27257.1"/>
    <property type="molecule type" value="Genomic_DNA"/>
</dbReference>
<evidence type="ECO:0000256" key="6">
    <source>
        <dbReference type="ARBA" id="ARBA00022475"/>
    </source>
</evidence>
<dbReference type="STRING" id="1555112.LIP_1406"/>
<name>A0A0K2SJS3_LIMPI</name>
<feature type="transmembrane region" description="Helical" evidence="12">
    <location>
        <begin position="24"/>
        <end position="42"/>
    </location>
</feature>
<dbReference type="RefSeq" id="WP_158509579.1">
    <property type="nucleotide sequence ID" value="NZ_AP014924.1"/>
</dbReference>
<organism evidence="13 14">
    <name type="scientific">Limnochorda pilosa</name>
    <dbReference type="NCBI Taxonomy" id="1555112"/>
    <lineage>
        <taxon>Bacteria</taxon>
        <taxon>Bacillati</taxon>
        <taxon>Bacillota</taxon>
        <taxon>Limnochordia</taxon>
        <taxon>Limnochordales</taxon>
        <taxon>Limnochordaceae</taxon>
        <taxon>Limnochorda</taxon>
    </lineage>
</organism>
<keyword evidence="9" id="KW-0201">Cytochrome c-type biogenesis</keyword>
<dbReference type="OrthoDB" id="9812809at2"/>
<evidence type="ECO:0000256" key="5">
    <source>
        <dbReference type="ARBA" id="ARBA00022448"/>
    </source>
</evidence>
<dbReference type="GO" id="GO:0005886">
    <property type="term" value="C:plasma membrane"/>
    <property type="evidence" value="ECO:0007669"/>
    <property type="project" value="UniProtKB-SubCell"/>
</dbReference>
<dbReference type="Pfam" id="PF03379">
    <property type="entry name" value="CcmB"/>
    <property type="match status" value="1"/>
</dbReference>
<comment type="subcellular location">
    <subcellularLocation>
        <location evidence="2">Cell inner membrane</location>
        <topology evidence="2">Multi-pass membrane protein</topology>
    </subcellularLocation>
</comment>
<evidence type="ECO:0000256" key="7">
    <source>
        <dbReference type="ARBA" id="ARBA00022519"/>
    </source>
</evidence>
<dbReference type="GO" id="GO:1903607">
    <property type="term" value="P:cytochrome c biosynthetic process"/>
    <property type="evidence" value="ECO:0007669"/>
    <property type="project" value="TreeGrafter"/>
</dbReference>
<dbReference type="PATRIC" id="fig|1555112.3.peg.1444"/>
<evidence type="ECO:0000256" key="9">
    <source>
        <dbReference type="ARBA" id="ARBA00022748"/>
    </source>
</evidence>
<keyword evidence="8 12" id="KW-0812">Transmembrane</keyword>
<sequence length="225" mass="24693">MDALRRVGLLAWKDVVVEARSKELLGAMFVFSLLVVVIFSFALDPSRSEVRPFFPGILWVAVFFAGVLGLNRSFSKEMEDRALWGMMLIPMDRSTVYYAKALSTLLLMLFTEAVVLPLFFVLLGQTLTGDVALFALAILLGSIGFTLSGTLLSALAASTRSGEILLPILLFPLLVPVVLGVVEITQGILLGLDPAGWLKWFQLLGAYDLLFLVVPLILFEQVIEL</sequence>
<feature type="transmembrane region" description="Helical" evidence="12">
    <location>
        <begin position="95"/>
        <end position="120"/>
    </location>
</feature>
<dbReference type="PANTHER" id="PTHR30070:SF1">
    <property type="entry name" value="CYTOCHROME C BIOGENESIS B-RELATED"/>
    <property type="match status" value="1"/>
</dbReference>
<reference evidence="14" key="2">
    <citation type="journal article" date="2016" name="Int. J. Syst. Evol. Microbiol.">
        <title>Complete genome sequence and cell structure of Limnochorda pilosa, a Gram-negative spore-former within the phylum Firmicutes.</title>
        <authorList>
            <person name="Watanabe M."/>
            <person name="Kojima H."/>
            <person name="Fukui M."/>
        </authorList>
    </citation>
    <scope>NUCLEOTIDE SEQUENCE [LARGE SCALE GENOMIC DNA]</scope>
    <source>
        <strain evidence="14">HC45</strain>
    </source>
</reference>
<evidence type="ECO:0000256" key="4">
    <source>
        <dbReference type="ARBA" id="ARBA00016452"/>
    </source>
</evidence>
<feature type="transmembrane region" description="Helical" evidence="12">
    <location>
        <begin position="54"/>
        <end position="74"/>
    </location>
</feature>
<feature type="transmembrane region" description="Helical" evidence="12">
    <location>
        <begin position="200"/>
        <end position="219"/>
    </location>
</feature>
<dbReference type="KEGG" id="lpil:LIP_1406"/>
<feature type="transmembrane region" description="Helical" evidence="12">
    <location>
        <begin position="164"/>
        <end position="188"/>
    </location>
</feature>
<dbReference type="PRINTS" id="PR01414">
    <property type="entry name" value="CCMBBIOGNSIS"/>
</dbReference>
<dbReference type="PIRSF" id="PIRSF002764">
    <property type="entry name" value="CcmB"/>
    <property type="match status" value="1"/>
</dbReference>
<evidence type="ECO:0000256" key="1">
    <source>
        <dbReference type="ARBA" id="ARBA00002442"/>
    </source>
</evidence>
<dbReference type="InterPro" id="IPR003544">
    <property type="entry name" value="Cyt_c_biogenesis_CcmB"/>
</dbReference>
<evidence type="ECO:0000256" key="12">
    <source>
        <dbReference type="SAM" id="Phobius"/>
    </source>
</evidence>
<dbReference type="GO" id="GO:0017004">
    <property type="term" value="P:cytochrome complex assembly"/>
    <property type="evidence" value="ECO:0007669"/>
    <property type="project" value="UniProtKB-KW"/>
</dbReference>
<keyword evidence="7" id="KW-0997">Cell inner membrane</keyword>
<dbReference type="InterPro" id="IPR026031">
    <property type="entry name" value="Cyt_c_CcmB_bac"/>
</dbReference>
<feature type="transmembrane region" description="Helical" evidence="12">
    <location>
        <begin position="132"/>
        <end position="157"/>
    </location>
</feature>
<keyword evidence="5" id="KW-0813">Transport</keyword>
<dbReference type="PANTHER" id="PTHR30070">
    <property type="entry name" value="HEME EXPORTER PROTEIN B"/>
    <property type="match status" value="1"/>
</dbReference>
<keyword evidence="10 12" id="KW-1133">Transmembrane helix</keyword>
<dbReference type="GO" id="GO:0015232">
    <property type="term" value="F:heme transmembrane transporter activity"/>
    <property type="evidence" value="ECO:0007669"/>
    <property type="project" value="InterPro"/>
</dbReference>
<keyword evidence="14" id="KW-1185">Reference proteome</keyword>
<reference evidence="14" key="1">
    <citation type="submission" date="2015-07" db="EMBL/GenBank/DDBJ databases">
        <title>Complete genome sequence and phylogenetic analysis of Limnochorda pilosa.</title>
        <authorList>
            <person name="Watanabe M."/>
            <person name="Kojima H."/>
            <person name="Fukui M."/>
        </authorList>
    </citation>
    <scope>NUCLEOTIDE SEQUENCE [LARGE SCALE GENOMIC DNA]</scope>
    <source>
        <strain evidence="14">HC45</strain>
    </source>
</reference>
<evidence type="ECO:0000256" key="8">
    <source>
        <dbReference type="ARBA" id="ARBA00022692"/>
    </source>
</evidence>
<comment type="similarity">
    <text evidence="3">Belongs to the CcmB/CycW/HelB family.</text>
</comment>
<proteinExistence type="inferred from homology"/>
<dbReference type="Proteomes" id="UP000065807">
    <property type="component" value="Chromosome"/>
</dbReference>